<keyword evidence="6 7" id="KW-0472">Membrane</keyword>
<dbReference type="InterPro" id="IPR047692">
    <property type="entry name" value="T4P_ComGB"/>
</dbReference>
<evidence type="ECO:0000259" key="8">
    <source>
        <dbReference type="Pfam" id="PF00482"/>
    </source>
</evidence>
<feature type="domain" description="Type II secretion system protein GspF" evidence="8">
    <location>
        <begin position="14"/>
        <end position="133"/>
    </location>
</feature>
<dbReference type="Pfam" id="PF00482">
    <property type="entry name" value="T2SSF"/>
    <property type="match status" value="2"/>
</dbReference>
<evidence type="ECO:0000313" key="10">
    <source>
        <dbReference type="Proteomes" id="UP000266016"/>
    </source>
</evidence>
<dbReference type="InterPro" id="IPR042094">
    <property type="entry name" value="T2SS_GspF_sf"/>
</dbReference>
<dbReference type="NCBIfam" id="NF041012">
    <property type="entry name" value="T4P_ComGB"/>
    <property type="match status" value="1"/>
</dbReference>
<dbReference type="InterPro" id="IPR018076">
    <property type="entry name" value="T2SS_GspF_dom"/>
</dbReference>
<comment type="similarity">
    <text evidence="2">Belongs to the GSP F family.</text>
</comment>
<dbReference type="PANTHER" id="PTHR30012:SF0">
    <property type="entry name" value="TYPE II SECRETION SYSTEM PROTEIN F-RELATED"/>
    <property type="match status" value="1"/>
</dbReference>
<evidence type="ECO:0000256" key="1">
    <source>
        <dbReference type="ARBA" id="ARBA00004651"/>
    </source>
</evidence>
<feature type="transmembrane region" description="Helical" evidence="7">
    <location>
        <begin position="149"/>
        <end position="178"/>
    </location>
</feature>
<keyword evidence="4 7" id="KW-0812">Transmembrane</keyword>
<keyword evidence="3" id="KW-1003">Cell membrane</keyword>
<feature type="transmembrane region" description="Helical" evidence="7">
    <location>
        <begin position="317"/>
        <end position="340"/>
    </location>
</feature>
<feature type="transmembrane region" description="Helical" evidence="7">
    <location>
        <begin position="110"/>
        <end position="129"/>
    </location>
</feature>
<accession>A0A398BGU2</accession>
<evidence type="ECO:0000256" key="6">
    <source>
        <dbReference type="ARBA" id="ARBA00023136"/>
    </source>
</evidence>
<dbReference type="EMBL" id="QWVS01000002">
    <property type="protein sequence ID" value="RID89412.1"/>
    <property type="molecule type" value="Genomic_DNA"/>
</dbReference>
<dbReference type="GO" id="GO:0005886">
    <property type="term" value="C:plasma membrane"/>
    <property type="evidence" value="ECO:0007669"/>
    <property type="project" value="UniProtKB-SubCell"/>
</dbReference>
<proteinExistence type="inferred from homology"/>
<protein>
    <submittedName>
        <fullName evidence="9">Type II secretion system F family protein</fullName>
    </submittedName>
</protein>
<dbReference type="PANTHER" id="PTHR30012">
    <property type="entry name" value="GENERAL SECRETION PATHWAY PROTEIN"/>
    <property type="match status" value="1"/>
</dbReference>
<comment type="subcellular location">
    <subcellularLocation>
        <location evidence="1">Cell membrane</location>
        <topology evidence="1">Multi-pass membrane protein</topology>
    </subcellularLocation>
</comment>
<gene>
    <name evidence="9" type="ORF">D1953_02280</name>
</gene>
<sequence length="343" mass="40128">MRGGKWKVKEQASFLLKLGELLEHGYSLAQAIRFLTFQESKKRQEDLQEGMEQLKNGEALHQVLAEMKFHSQLVSYIYYGEQYGELSRALKEGGKYWTKRAEDLDKIKKLFIYPIFLLFFIGNVFFILQRVLLPKFETLFASMQIEHNIFLNSILAVSAILPKIPIILLLLCILIYLLKRYWFNQLCPLTQRKLILHIPVIGMLIRLYETHFFASQFSGLLSGGLSINESLQLLAQNRQQSFYQKLCAQMQRELLEGKQFEVIVQKLSYFEKNLYIVIANGQKYGRLDEELFHYSRLLLERIEEKTSMIMRIIQPMLFSFIGLLIVSIYLAVLLPMFSLLNGL</sequence>
<evidence type="ECO:0000256" key="4">
    <source>
        <dbReference type="ARBA" id="ARBA00022692"/>
    </source>
</evidence>
<evidence type="ECO:0000256" key="2">
    <source>
        <dbReference type="ARBA" id="ARBA00005745"/>
    </source>
</evidence>
<keyword evidence="5 7" id="KW-1133">Transmembrane helix</keyword>
<dbReference type="AlphaFoldDB" id="A0A398BGU2"/>
<evidence type="ECO:0000313" key="9">
    <source>
        <dbReference type="EMBL" id="RID89412.1"/>
    </source>
</evidence>
<reference evidence="9 10" key="1">
    <citation type="submission" date="2018-08" db="EMBL/GenBank/DDBJ databases">
        <title>Bacillus jemisoniae sp. nov., Bacillus chryseoplanitiae sp. nov., Bacillus resnikiae sp. nov., and Bacillus frankliniae sp. nov., isolated from Viking spacecraft and associated surfaces.</title>
        <authorList>
            <person name="Seuylemezian A."/>
            <person name="Vaishampayan P."/>
        </authorList>
    </citation>
    <scope>NUCLEOTIDE SEQUENCE [LARGE SCALE GENOMIC DNA]</scope>
    <source>
        <strain evidence="9 10">MA001</strain>
    </source>
</reference>
<evidence type="ECO:0000256" key="5">
    <source>
        <dbReference type="ARBA" id="ARBA00022989"/>
    </source>
</evidence>
<evidence type="ECO:0000256" key="7">
    <source>
        <dbReference type="SAM" id="Phobius"/>
    </source>
</evidence>
<dbReference type="InterPro" id="IPR003004">
    <property type="entry name" value="GspF/PilC"/>
</dbReference>
<dbReference type="Gene3D" id="1.20.81.30">
    <property type="entry name" value="Type II secretion system (T2SS), domain F"/>
    <property type="match status" value="2"/>
</dbReference>
<comment type="caution">
    <text evidence="9">The sequence shown here is derived from an EMBL/GenBank/DDBJ whole genome shotgun (WGS) entry which is preliminary data.</text>
</comment>
<evidence type="ECO:0000256" key="3">
    <source>
        <dbReference type="ARBA" id="ARBA00022475"/>
    </source>
</evidence>
<feature type="domain" description="Type II secretion system protein GspF" evidence="8">
    <location>
        <begin position="213"/>
        <end position="335"/>
    </location>
</feature>
<keyword evidence="10" id="KW-1185">Reference proteome</keyword>
<name>A0A398BGU2_9BACI</name>
<dbReference type="Proteomes" id="UP000266016">
    <property type="component" value="Unassembled WGS sequence"/>
</dbReference>
<dbReference type="PRINTS" id="PR00812">
    <property type="entry name" value="BCTERIALGSPF"/>
</dbReference>
<organism evidence="9 10">
    <name type="scientific">Peribacillus asahii</name>
    <dbReference type="NCBI Taxonomy" id="228899"/>
    <lineage>
        <taxon>Bacteria</taxon>
        <taxon>Bacillati</taxon>
        <taxon>Bacillota</taxon>
        <taxon>Bacilli</taxon>
        <taxon>Bacillales</taxon>
        <taxon>Bacillaceae</taxon>
        <taxon>Peribacillus</taxon>
    </lineage>
</organism>